<reference evidence="15" key="2">
    <citation type="submission" date="2020-09" db="EMBL/GenBank/DDBJ databases">
        <authorList>
            <person name="Sun Q."/>
            <person name="Zhou Y."/>
        </authorList>
    </citation>
    <scope>NUCLEOTIDE SEQUENCE</scope>
    <source>
        <strain evidence="15">CGMCC 1.15725</strain>
    </source>
</reference>
<organism evidence="15 16">
    <name type="scientific">Aliidongia dinghuensis</name>
    <dbReference type="NCBI Taxonomy" id="1867774"/>
    <lineage>
        <taxon>Bacteria</taxon>
        <taxon>Pseudomonadati</taxon>
        <taxon>Pseudomonadota</taxon>
        <taxon>Alphaproteobacteria</taxon>
        <taxon>Rhodospirillales</taxon>
        <taxon>Dongiaceae</taxon>
        <taxon>Aliidongia</taxon>
    </lineage>
</organism>
<evidence type="ECO:0000256" key="5">
    <source>
        <dbReference type="ARBA" id="ARBA00022553"/>
    </source>
</evidence>
<dbReference type="SUPFAM" id="SSF47384">
    <property type="entry name" value="Homodimeric domain of signal transducing histidine kinase"/>
    <property type="match status" value="1"/>
</dbReference>
<dbReference type="PROSITE" id="PS50885">
    <property type="entry name" value="HAMP"/>
    <property type="match status" value="1"/>
</dbReference>
<dbReference type="InterPro" id="IPR004358">
    <property type="entry name" value="Sig_transdc_His_kin-like_C"/>
</dbReference>
<dbReference type="InterPro" id="IPR005467">
    <property type="entry name" value="His_kinase_dom"/>
</dbReference>
<evidence type="ECO:0000256" key="6">
    <source>
        <dbReference type="ARBA" id="ARBA00022679"/>
    </source>
</evidence>
<dbReference type="SMART" id="SM00388">
    <property type="entry name" value="HisKA"/>
    <property type="match status" value="1"/>
</dbReference>
<dbReference type="InterPro" id="IPR003660">
    <property type="entry name" value="HAMP_dom"/>
</dbReference>
<dbReference type="AlphaFoldDB" id="A0A8J3E1L7"/>
<dbReference type="Gene3D" id="3.30.565.10">
    <property type="entry name" value="Histidine kinase-like ATPase, C-terminal domain"/>
    <property type="match status" value="1"/>
</dbReference>
<dbReference type="Pfam" id="PF02743">
    <property type="entry name" value="dCache_1"/>
    <property type="match status" value="1"/>
</dbReference>
<keyword evidence="11" id="KW-0175">Coiled coil</keyword>
<dbReference type="CDD" id="cd06225">
    <property type="entry name" value="HAMP"/>
    <property type="match status" value="1"/>
</dbReference>
<reference evidence="15" key="1">
    <citation type="journal article" date="2014" name="Int. J. Syst. Evol. Microbiol.">
        <title>Complete genome sequence of Corynebacterium casei LMG S-19264T (=DSM 44701T), isolated from a smear-ripened cheese.</title>
        <authorList>
            <consortium name="US DOE Joint Genome Institute (JGI-PGF)"/>
            <person name="Walter F."/>
            <person name="Albersmeier A."/>
            <person name="Kalinowski J."/>
            <person name="Ruckert C."/>
        </authorList>
    </citation>
    <scope>NUCLEOTIDE SEQUENCE</scope>
    <source>
        <strain evidence="15">CGMCC 1.15725</strain>
    </source>
</reference>
<feature type="coiled-coil region" evidence="11">
    <location>
        <begin position="408"/>
        <end position="445"/>
    </location>
</feature>
<dbReference type="InterPro" id="IPR033479">
    <property type="entry name" value="dCache_1"/>
</dbReference>
<dbReference type="EC" id="2.7.13.3" evidence="3"/>
<dbReference type="PANTHER" id="PTHR42878">
    <property type="entry name" value="TWO-COMPONENT HISTIDINE KINASE"/>
    <property type="match status" value="1"/>
</dbReference>
<keyword evidence="4" id="KW-1003">Cell membrane</keyword>
<dbReference type="Gene3D" id="3.30.450.20">
    <property type="entry name" value="PAS domain"/>
    <property type="match status" value="1"/>
</dbReference>
<keyword evidence="5" id="KW-0597">Phosphoprotein</keyword>
<dbReference type="InterPro" id="IPR003661">
    <property type="entry name" value="HisK_dim/P_dom"/>
</dbReference>
<dbReference type="PANTHER" id="PTHR42878:SF15">
    <property type="entry name" value="BACTERIOPHYTOCHROME"/>
    <property type="match status" value="1"/>
</dbReference>
<evidence type="ECO:0000313" key="15">
    <source>
        <dbReference type="EMBL" id="GGF13171.1"/>
    </source>
</evidence>
<evidence type="ECO:0000256" key="9">
    <source>
        <dbReference type="ARBA" id="ARBA00022989"/>
    </source>
</evidence>
<comment type="subcellular location">
    <subcellularLocation>
        <location evidence="2">Cell membrane</location>
        <topology evidence="2">Multi-pass membrane protein</topology>
    </subcellularLocation>
</comment>
<evidence type="ECO:0000256" key="2">
    <source>
        <dbReference type="ARBA" id="ARBA00004651"/>
    </source>
</evidence>
<dbReference type="CDD" id="cd18773">
    <property type="entry name" value="PDC1_HK_sensor"/>
    <property type="match status" value="1"/>
</dbReference>
<protein>
    <recommendedName>
        <fullName evidence="3">histidine kinase</fullName>
        <ecNumber evidence="3">2.7.13.3</ecNumber>
    </recommendedName>
</protein>
<dbReference type="CDD" id="cd00082">
    <property type="entry name" value="HisKA"/>
    <property type="match status" value="1"/>
</dbReference>
<evidence type="ECO:0000259" key="14">
    <source>
        <dbReference type="PROSITE" id="PS50885"/>
    </source>
</evidence>
<dbReference type="InterPro" id="IPR029151">
    <property type="entry name" value="Sensor-like_sf"/>
</dbReference>
<evidence type="ECO:0000256" key="11">
    <source>
        <dbReference type="SAM" id="Coils"/>
    </source>
</evidence>
<dbReference type="InterPro" id="IPR036097">
    <property type="entry name" value="HisK_dim/P_sf"/>
</dbReference>
<evidence type="ECO:0000256" key="1">
    <source>
        <dbReference type="ARBA" id="ARBA00000085"/>
    </source>
</evidence>
<feature type="domain" description="HAMP" evidence="14">
    <location>
        <begin position="350"/>
        <end position="402"/>
    </location>
</feature>
<dbReference type="FunFam" id="1.10.287.130:FF:000070">
    <property type="entry name" value="Histidine kinase sensor protein"/>
    <property type="match status" value="1"/>
</dbReference>
<dbReference type="GO" id="GO:0000155">
    <property type="term" value="F:phosphorelay sensor kinase activity"/>
    <property type="evidence" value="ECO:0007669"/>
    <property type="project" value="InterPro"/>
</dbReference>
<name>A0A8J3E1L7_9PROT</name>
<keyword evidence="10 12" id="KW-0472">Membrane</keyword>
<dbReference type="Gene3D" id="6.10.340.10">
    <property type="match status" value="1"/>
</dbReference>
<sequence length="687" mass="75365">MTRPLFRQALGALALATPSERSSGPRGLISWASLRHSLTLRVTAAYVLFGLAILAGVATFAFYNGRAALERTTISGLTALAAEKEERIKGWFAQKTSEIETIAVSPYLVTGIPAVFSAGKNRAEGDAVRDRLNDFLSKVWLQTGRAFVSLYVLDPETGKVIVATNPSDLGKYREDRPVFLEGKKAAYVEGPYYSVPEGGPSIVFSAPVKEADGKLLGVVVGRADIAELQGIIERDTEGHSTDDNFIVNDAGLYVTQPRYILDQVTLRFGTQSPYLRQCLAGDSGVALTDDYRAVPVIAIYRWIPTRRFCLIAKVDQAEALEPILTFRNSILLLGLLGLVIASVIAVGLARSITRPIKELQAGVERLGRGERDVHLRERSQDELGLLAREFNHMAGALAAQEIELREQAQALQVVNAKLTGTNAELESENIERRRAESEVRTLNDELERRVLARTTELATVNHELEAFVYSVSHDLRAPLRHMDGFSQALVEDYGDKLDDGAKNFLSRIRNASVRMGRLIDDLLELSRVSRGQFEHADVDLSAIAQQIVDTLRQGEPARTVAVDIAPGAMAWASGRLMAVALENLLGNAWKFTAKNPAARISFGIAEQRGRPAYFVRDNGVGFDMAYVHKLFAPFQRLHRNEEFEGTGIGLATVSRIIHRHGGEVWIEAAVGQGTTVYFTLSGRTGEA</sequence>
<keyword evidence="8" id="KW-0418">Kinase</keyword>
<evidence type="ECO:0000256" key="4">
    <source>
        <dbReference type="ARBA" id="ARBA00022475"/>
    </source>
</evidence>
<dbReference type="SMART" id="SM00304">
    <property type="entry name" value="HAMP"/>
    <property type="match status" value="1"/>
</dbReference>
<evidence type="ECO:0000313" key="16">
    <source>
        <dbReference type="Proteomes" id="UP000646365"/>
    </source>
</evidence>
<comment type="catalytic activity">
    <reaction evidence="1">
        <text>ATP + protein L-histidine = ADP + protein N-phospho-L-histidine.</text>
        <dbReference type="EC" id="2.7.13.3"/>
    </reaction>
</comment>
<keyword evidence="9 12" id="KW-1133">Transmembrane helix</keyword>
<comment type="caution">
    <text evidence="15">The sequence shown here is derived from an EMBL/GenBank/DDBJ whole genome shotgun (WGS) entry which is preliminary data.</text>
</comment>
<dbReference type="Pfam" id="PF00672">
    <property type="entry name" value="HAMP"/>
    <property type="match status" value="1"/>
</dbReference>
<dbReference type="RefSeq" id="WP_189044887.1">
    <property type="nucleotide sequence ID" value="NZ_BMJQ01000004.1"/>
</dbReference>
<gene>
    <name evidence="15" type="ORF">GCM10011611_18600</name>
</gene>
<accession>A0A8J3E1L7</accession>
<dbReference type="SUPFAM" id="SSF103190">
    <property type="entry name" value="Sensory domain-like"/>
    <property type="match status" value="1"/>
</dbReference>
<dbReference type="FunFam" id="3.30.565.10:FF:000006">
    <property type="entry name" value="Sensor histidine kinase WalK"/>
    <property type="match status" value="1"/>
</dbReference>
<dbReference type="GO" id="GO:0007234">
    <property type="term" value="P:osmosensory signaling via phosphorelay pathway"/>
    <property type="evidence" value="ECO:0007669"/>
    <property type="project" value="TreeGrafter"/>
</dbReference>
<dbReference type="GO" id="GO:0000156">
    <property type="term" value="F:phosphorelay response regulator activity"/>
    <property type="evidence" value="ECO:0007669"/>
    <property type="project" value="TreeGrafter"/>
</dbReference>
<dbReference type="InterPro" id="IPR003594">
    <property type="entry name" value="HATPase_dom"/>
</dbReference>
<dbReference type="Proteomes" id="UP000646365">
    <property type="component" value="Unassembled WGS sequence"/>
</dbReference>
<evidence type="ECO:0000259" key="13">
    <source>
        <dbReference type="PROSITE" id="PS50109"/>
    </source>
</evidence>
<dbReference type="PRINTS" id="PR00344">
    <property type="entry name" value="BCTRLSENSOR"/>
</dbReference>
<dbReference type="GO" id="GO:0030295">
    <property type="term" value="F:protein kinase activator activity"/>
    <property type="evidence" value="ECO:0007669"/>
    <property type="project" value="TreeGrafter"/>
</dbReference>
<dbReference type="Pfam" id="PF00512">
    <property type="entry name" value="HisKA"/>
    <property type="match status" value="1"/>
</dbReference>
<proteinExistence type="predicted"/>
<evidence type="ECO:0000256" key="3">
    <source>
        <dbReference type="ARBA" id="ARBA00012438"/>
    </source>
</evidence>
<dbReference type="SUPFAM" id="SSF55874">
    <property type="entry name" value="ATPase domain of HSP90 chaperone/DNA topoisomerase II/histidine kinase"/>
    <property type="match status" value="1"/>
</dbReference>
<dbReference type="InterPro" id="IPR050351">
    <property type="entry name" value="BphY/WalK/GraS-like"/>
</dbReference>
<evidence type="ECO:0000256" key="8">
    <source>
        <dbReference type="ARBA" id="ARBA00022777"/>
    </source>
</evidence>
<dbReference type="Gene3D" id="1.10.287.130">
    <property type="match status" value="1"/>
</dbReference>
<dbReference type="GO" id="GO:0005886">
    <property type="term" value="C:plasma membrane"/>
    <property type="evidence" value="ECO:0007669"/>
    <property type="project" value="UniProtKB-SubCell"/>
</dbReference>
<keyword evidence="6" id="KW-0808">Transferase</keyword>
<keyword evidence="16" id="KW-1185">Reference proteome</keyword>
<feature type="domain" description="Histidine kinase" evidence="13">
    <location>
        <begin position="470"/>
        <end position="684"/>
    </location>
</feature>
<dbReference type="PROSITE" id="PS50109">
    <property type="entry name" value="HIS_KIN"/>
    <property type="match status" value="1"/>
</dbReference>
<evidence type="ECO:0000256" key="10">
    <source>
        <dbReference type="ARBA" id="ARBA00023136"/>
    </source>
</evidence>
<feature type="transmembrane region" description="Helical" evidence="12">
    <location>
        <begin position="330"/>
        <end position="349"/>
    </location>
</feature>
<keyword evidence="7 12" id="KW-0812">Transmembrane</keyword>
<evidence type="ECO:0000256" key="7">
    <source>
        <dbReference type="ARBA" id="ARBA00022692"/>
    </source>
</evidence>
<evidence type="ECO:0000256" key="12">
    <source>
        <dbReference type="SAM" id="Phobius"/>
    </source>
</evidence>
<dbReference type="EMBL" id="BMJQ01000004">
    <property type="protein sequence ID" value="GGF13171.1"/>
    <property type="molecule type" value="Genomic_DNA"/>
</dbReference>
<feature type="transmembrane region" description="Helical" evidence="12">
    <location>
        <begin position="45"/>
        <end position="63"/>
    </location>
</feature>
<dbReference type="SUPFAM" id="SSF158472">
    <property type="entry name" value="HAMP domain-like"/>
    <property type="match status" value="1"/>
</dbReference>
<dbReference type="SMART" id="SM00387">
    <property type="entry name" value="HATPase_c"/>
    <property type="match status" value="1"/>
</dbReference>
<dbReference type="InterPro" id="IPR036890">
    <property type="entry name" value="HATPase_C_sf"/>
</dbReference>
<dbReference type="Pfam" id="PF02518">
    <property type="entry name" value="HATPase_c"/>
    <property type="match status" value="1"/>
</dbReference>